<feature type="transmembrane region" description="Helical" evidence="1">
    <location>
        <begin position="228"/>
        <end position="249"/>
    </location>
</feature>
<name>C8X002_DESRD</name>
<accession>C8X002</accession>
<feature type="transmembrane region" description="Helical" evidence="1">
    <location>
        <begin position="96"/>
        <end position="116"/>
    </location>
</feature>
<reference evidence="4" key="1">
    <citation type="submission" date="2009-09" db="EMBL/GenBank/DDBJ databases">
        <title>The complete chromosome of Desulfohalobium retbaense DSM 5692.</title>
        <authorList>
            <consortium name="US DOE Joint Genome Institute (JGI-PGF)"/>
            <person name="Lucas S."/>
            <person name="Copeland A."/>
            <person name="Lapidus A."/>
            <person name="Glavina del Rio T."/>
            <person name="Dalin E."/>
            <person name="Tice H."/>
            <person name="Bruce D."/>
            <person name="Goodwin L."/>
            <person name="Pitluck S."/>
            <person name="Kyrpides N."/>
            <person name="Mavromatis K."/>
            <person name="Ivanova N."/>
            <person name="Mikhailova N."/>
            <person name="Munk A.C."/>
            <person name="Brettin T."/>
            <person name="Detter J.C."/>
            <person name="Han C."/>
            <person name="Tapia R."/>
            <person name="Larimer F."/>
            <person name="Land M."/>
            <person name="Hauser L."/>
            <person name="Markowitz V."/>
            <person name="Cheng J.-F."/>
            <person name="Hugenholtz P."/>
            <person name="Woyke T."/>
            <person name="Wu D."/>
            <person name="Spring S."/>
            <person name="Klenk H.-P."/>
            <person name="Eisen J.A."/>
        </authorList>
    </citation>
    <scope>NUCLEOTIDE SEQUENCE [LARGE SCALE GENOMIC DNA]</scope>
    <source>
        <strain evidence="4">DSM 5692</strain>
    </source>
</reference>
<dbReference type="RefSeq" id="WP_015750786.1">
    <property type="nucleotide sequence ID" value="NC_013223.1"/>
</dbReference>
<dbReference type="eggNOG" id="COG3366">
    <property type="taxonomic scope" value="Bacteria"/>
</dbReference>
<gene>
    <name evidence="3" type="ordered locus">Dret_0325</name>
</gene>
<dbReference type="EMBL" id="CP001734">
    <property type="protein sequence ID" value="ACV67627.1"/>
    <property type="molecule type" value="Genomic_DNA"/>
</dbReference>
<evidence type="ECO:0000256" key="1">
    <source>
        <dbReference type="SAM" id="Phobius"/>
    </source>
</evidence>
<dbReference type="KEGG" id="drt:Dret_0325"/>
<sequence>MTLRGRVFQLGQAGMAVLREASAAAGMLFKIMIPIIIGVKVLQELGLIPYLARPLAPIMEIVGLPGSMGLVWATALVNNLYAAMVVYFSLAADDPLTCAQITILATMMLMAHALPLEGKIAQKAGTRFIFQALARAGGAFIVGWVLHLGYSATGWLQEPSRLFWEPAETGSGGLGFWALDQVRNLAMIFCIILVLVALMRLLQYFGVTQALVRVLQPVLRLLGISGEAAPIAIVGMTMGLAYGGGLILHEAKSGRVARQDIFFSLTLMGLCHSIIEDTLLMTLLGAHVSGLLWARLLFSLLFVFLLVRLVRALPASLINRFLYQQ</sequence>
<keyword evidence="4" id="KW-1185">Reference proteome</keyword>
<keyword evidence="1" id="KW-1133">Transmembrane helix</keyword>
<dbReference type="Proteomes" id="UP000001052">
    <property type="component" value="Chromosome"/>
</dbReference>
<keyword evidence="1" id="KW-0472">Membrane</keyword>
<organism evidence="3 4">
    <name type="scientific">Desulfohalobium retbaense (strain ATCC 49708 / DSM 5692 / JCM 16813 / HR100)</name>
    <dbReference type="NCBI Taxonomy" id="485915"/>
    <lineage>
        <taxon>Bacteria</taxon>
        <taxon>Pseudomonadati</taxon>
        <taxon>Thermodesulfobacteriota</taxon>
        <taxon>Desulfovibrionia</taxon>
        <taxon>Desulfovibrionales</taxon>
        <taxon>Desulfohalobiaceae</taxon>
        <taxon>Desulfohalobium</taxon>
    </lineage>
</organism>
<evidence type="ECO:0000313" key="3">
    <source>
        <dbReference type="EMBL" id="ACV67627.1"/>
    </source>
</evidence>
<dbReference type="HOGENOM" id="CLU_062018_0_0_7"/>
<feature type="transmembrane region" description="Helical" evidence="1">
    <location>
        <begin position="64"/>
        <end position="90"/>
    </location>
</feature>
<dbReference type="InterPro" id="IPR011642">
    <property type="entry name" value="Gate_dom"/>
</dbReference>
<feature type="domain" description="Nucleoside transporter/FeoB GTPase Gate" evidence="2">
    <location>
        <begin position="187"/>
        <end position="247"/>
    </location>
</feature>
<protein>
    <submittedName>
        <fullName evidence="3">Nucleoside recognition domain protein</fullName>
    </submittedName>
</protein>
<reference evidence="3 4" key="2">
    <citation type="journal article" date="2010" name="Stand. Genomic Sci.">
        <title>Complete genome sequence of Desulfohalobium retbaense type strain (HR(100)).</title>
        <authorList>
            <person name="Spring S."/>
            <person name="Nolan M."/>
            <person name="Lapidus A."/>
            <person name="Glavina Del Rio T."/>
            <person name="Copeland A."/>
            <person name="Tice H."/>
            <person name="Cheng J.F."/>
            <person name="Lucas S."/>
            <person name="Land M."/>
            <person name="Chen F."/>
            <person name="Bruce D."/>
            <person name="Goodwin L."/>
            <person name="Pitluck S."/>
            <person name="Ivanova N."/>
            <person name="Mavromatis K."/>
            <person name="Mikhailova N."/>
            <person name="Pati A."/>
            <person name="Chen A."/>
            <person name="Palaniappan K."/>
            <person name="Hauser L."/>
            <person name="Chang Y.J."/>
            <person name="Jeffries C.D."/>
            <person name="Munk C."/>
            <person name="Kiss H."/>
            <person name="Chain P."/>
            <person name="Han C."/>
            <person name="Brettin T."/>
            <person name="Detter J.C."/>
            <person name="Schuler E."/>
            <person name="Goker M."/>
            <person name="Rohde M."/>
            <person name="Bristow J."/>
            <person name="Eisen J.A."/>
            <person name="Markowitz V."/>
            <person name="Hugenholtz P."/>
            <person name="Kyrpides N.C."/>
            <person name="Klenk H.P."/>
        </authorList>
    </citation>
    <scope>NUCLEOTIDE SEQUENCE [LARGE SCALE GENOMIC DNA]</scope>
    <source>
        <strain evidence="3 4">DSM 5692</strain>
    </source>
</reference>
<feature type="transmembrane region" description="Helical" evidence="1">
    <location>
        <begin position="261"/>
        <end position="286"/>
    </location>
</feature>
<evidence type="ECO:0000313" key="4">
    <source>
        <dbReference type="Proteomes" id="UP000001052"/>
    </source>
</evidence>
<feature type="transmembrane region" description="Helical" evidence="1">
    <location>
        <begin position="292"/>
        <end position="310"/>
    </location>
</feature>
<dbReference type="STRING" id="485915.Dret_0325"/>
<dbReference type="AlphaFoldDB" id="C8X002"/>
<dbReference type="Pfam" id="PF07670">
    <property type="entry name" value="Gate"/>
    <property type="match status" value="1"/>
</dbReference>
<evidence type="ECO:0000259" key="2">
    <source>
        <dbReference type="Pfam" id="PF07670"/>
    </source>
</evidence>
<keyword evidence="1" id="KW-0812">Transmembrane</keyword>
<feature type="transmembrane region" description="Helical" evidence="1">
    <location>
        <begin position="128"/>
        <end position="150"/>
    </location>
</feature>
<proteinExistence type="predicted"/>
<feature type="transmembrane region" description="Helical" evidence="1">
    <location>
        <begin position="186"/>
        <end position="208"/>
    </location>
</feature>